<dbReference type="RefSeq" id="WP_278059530.1">
    <property type="nucleotide sequence ID" value="NZ_CP121247.1"/>
</dbReference>
<proteinExistence type="predicted"/>
<sequence length="222" mass="24091">MKPYEISAPVWESMETYAAHGEPLEAGGHTLRQSTPTTCGAMALLVARAYLRDDLREQLEEHPGFASEIEAELYGALRRGAVAGKFAWPAKYGTPPWTLARELNRLRQARYFSTAVDDASERGWTIMQWVAHATSAGVPVPLYTGGDSGGGVGAMVPRHVVLAIPGNPLTPDGQPQLSIYDPSSGLVHEVPLLLLVNRKEPAPYLGNWSHVVWAVLPDVLSD</sequence>
<evidence type="ECO:0000313" key="1">
    <source>
        <dbReference type="EMBL" id="MDP9801472.1"/>
    </source>
</evidence>
<dbReference type="EMBL" id="JAUSQW010000001">
    <property type="protein sequence ID" value="MDP9801472.1"/>
    <property type="molecule type" value="Genomic_DNA"/>
</dbReference>
<accession>A0ABT9NCN1</accession>
<comment type="caution">
    <text evidence="1">The sequence shown here is derived from an EMBL/GenBank/DDBJ whole genome shotgun (WGS) entry which is preliminary data.</text>
</comment>
<organism evidence="1 2">
    <name type="scientific">Arcanobacterium wilhelmae</name>
    <dbReference type="NCBI Taxonomy" id="1803177"/>
    <lineage>
        <taxon>Bacteria</taxon>
        <taxon>Bacillati</taxon>
        <taxon>Actinomycetota</taxon>
        <taxon>Actinomycetes</taxon>
        <taxon>Actinomycetales</taxon>
        <taxon>Actinomycetaceae</taxon>
        <taxon>Arcanobacterium</taxon>
    </lineage>
</organism>
<name>A0ABT9NCN1_9ACTO</name>
<protein>
    <recommendedName>
        <fullName evidence="3">Peptidase C39-like domain-containing protein</fullName>
    </recommendedName>
</protein>
<evidence type="ECO:0000313" key="2">
    <source>
        <dbReference type="Proteomes" id="UP001235966"/>
    </source>
</evidence>
<keyword evidence="2" id="KW-1185">Reference proteome</keyword>
<dbReference type="Proteomes" id="UP001235966">
    <property type="component" value="Unassembled WGS sequence"/>
</dbReference>
<gene>
    <name evidence="1" type="ORF">J2S49_001548</name>
</gene>
<reference evidence="1 2" key="1">
    <citation type="submission" date="2023-07" db="EMBL/GenBank/DDBJ databases">
        <title>Sequencing the genomes of 1000 actinobacteria strains.</title>
        <authorList>
            <person name="Klenk H.-P."/>
        </authorList>
    </citation>
    <scope>NUCLEOTIDE SEQUENCE [LARGE SCALE GENOMIC DNA]</scope>
    <source>
        <strain evidence="1 2">DSM 102162</strain>
    </source>
</reference>
<evidence type="ECO:0008006" key="3">
    <source>
        <dbReference type="Google" id="ProtNLM"/>
    </source>
</evidence>